<sequence>MKIIETNLVGQEFSFDLVDTVLHEIGFNRGGMFEYDWAAYDYPLLTSKLSDYVFLRIFTRATSGQIERSNCTVQVTDVTITGAKYHEGLDFSREIEKQYVDRSREILGEVARRLKVDKIDINVRDASVVDCEVRSGVRPVF</sequence>
<protein>
    <submittedName>
        <fullName evidence="1">Uncharacterized protein</fullName>
    </submittedName>
</protein>
<accession>A0A511VDA8</accession>
<dbReference type="AlphaFoldDB" id="A0A511VDA8"/>
<organism evidence="1 2">
    <name type="scientific">Aneurinibacillus danicus</name>
    <dbReference type="NCBI Taxonomy" id="267746"/>
    <lineage>
        <taxon>Bacteria</taxon>
        <taxon>Bacillati</taxon>
        <taxon>Bacillota</taxon>
        <taxon>Bacilli</taxon>
        <taxon>Bacillales</taxon>
        <taxon>Paenibacillaceae</taxon>
        <taxon>Aneurinibacillus group</taxon>
        <taxon>Aneurinibacillus</taxon>
    </lineage>
</organism>
<dbReference type="EMBL" id="BJXX01000140">
    <property type="protein sequence ID" value="GEN35563.1"/>
    <property type="molecule type" value="Genomic_DNA"/>
</dbReference>
<dbReference type="InterPro" id="IPR014967">
    <property type="entry name" value="Uncharacterised_YugN-like"/>
</dbReference>
<dbReference type="Proteomes" id="UP000321157">
    <property type="component" value="Unassembled WGS sequence"/>
</dbReference>
<evidence type="ECO:0000313" key="2">
    <source>
        <dbReference type="Proteomes" id="UP000321157"/>
    </source>
</evidence>
<name>A0A511VDA8_9BACL</name>
<comment type="caution">
    <text evidence="1">The sequence shown here is derived from an EMBL/GenBank/DDBJ whole genome shotgun (WGS) entry which is preliminary data.</text>
</comment>
<dbReference type="Pfam" id="PF08868">
    <property type="entry name" value="YugN"/>
    <property type="match status" value="1"/>
</dbReference>
<keyword evidence="2" id="KW-1185">Reference proteome</keyword>
<dbReference type="InterPro" id="IPR036491">
    <property type="entry name" value="YugN-like_sf"/>
</dbReference>
<gene>
    <name evidence="1" type="ORF">ADA01nite_30230</name>
</gene>
<dbReference type="RefSeq" id="WP_146811094.1">
    <property type="nucleotide sequence ID" value="NZ_BJXX01000140.1"/>
</dbReference>
<reference evidence="1 2" key="1">
    <citation type="submission" date="2019-07" db="EMBL/GenBank/DDBJ databases">
        <title>Whole genome shotgun sequence of Aneurinibacillus danicus NBRC 102444.</title>
        <authorList>
            <person name="Hosoyama A."/>
            <person name="Uohara A."/>
            <person name="Ohji S."/>
            <person name="Ichikawa N."/>
        </authorList>
    </citation>
    <scope>NUCLEOTIDE SEQUENCE [LARGE SCALE GENOMIC DNA]</scope>
    <source>
        <strain evidence="1 2">NBRC 102444</strain>
    </source>
</reference>
<dbReference type="SUPFAM" id="SSF160755">
    <property type="entry name" value="YugN-like"/>
    <property type="match status" value="1"/>
</dbReference>
<dbReference type="Gene3D" id="3.30.310.100">
    <property type="entry name" value="YugN-like"/>
    <property type="match status" value="1"/>
</dbReference>
<dbReference type="OrthoDB" id="2679642at2"/>
<evidence type="ECO:0000313" key="1">
    <source>
        <dbReference type="EMBL" id="GEN35563.1"/>
    </source>
</evidence>
<proteinExistence type="predicted"/>